<evidence type="ECO:0000313" key="3">
    <source>
        <dbReference type="Proteomes" id="UP001153148"/>
    </source>
</evidence>
<feature type="compositionally biased region" description="Low complexity" evidence="1">
    <location>
        <begin position="141"/>
        <end position="163"/>
    </location>
</feature>
<proteinExistence type="predicted"/>
<accession>A0ABN7NQD5</accession>
<feature type="region of interest" description="Disordered" evidence="1">
    <location>
        <begin position="210"/>
        <end position="237"/>
    </location>
</feature>
<evidence type="ECO:0000313" key="2">
    <source>
        <dbReference type="EMBL" id="CAG2055136.1"/>
    </source>
</evidence>
<protein>
    <submittedName>
        <fullName evidence="2">Uncharacterized protein</fullName>
    </submittedName>
</protein>
<keyword evidence="3" id="KW-1185">Reference proteome</keyword>
<name>A0ABN7NQD5_TIMPD</name>
<reference evidence="2" key="1">
    <citation type="submission" date="2021-03" db="EMBL/GenBank/DDBJ databases">
        <authorList>
            <person name="Tran Van P."/>
        </authorList>
    </citation>
    <scope>NUCLEOTIDE SEQUENCE</scope>
</reference>
<gene>
    <name evidence="2" type="ORF">TPAB3V08_LOCUS2145</name>
</gene>
<comment type="caution">
    <text evidence="2">The sequence shown here is derived from an EMBL/GenBank/DDBJ whole genome shotgun (WGS) entry which is preliminary data.</text>
</comment>
<organism evidence="2 3">
    <name type="scientific">Timema podura</name>
    <name type="common">Walking stick</name>
    <dbReference type="NCBI Taxonomy" id="61482"/>
    <lineage>
        <taxon>Eukaryota</taxon>
        <taxon>Metazoa</taxon>
        <taxon>Ecdysozoa</taxon>
        <taxon>Arthropoda</taxon>
        <taxon>Hexapoda</taxon>
        <taxon>Insecta</taxon>
        <taxon>Pterygota</taxon>
        <taxon>Neoptera</taxon>
        <taxon>Polyneoptera</taxon>
        <taxon>Phasmatodea</taxon>
        <taxon>Timematodea</taxon>
        <taxon>Timematoidea</taxon>
        <taxon>Timematidae</taxon>
        <taxon>Timema</taxon>
    </lineage>
</organism>
<sequence length="237" mass="26218">MAGSLPYPCLPKPREDCIGIVRDYSDKSTLGHLANAPVVLSQTTEDGEIEKKCPIHWHSASAVTKEFEAASSGDHRDSKFFHVVSKKRCEELEPYVTVPASDDEDYGESCSEWGDYQPLDTWKRKKIISGTCSIDLPDNKNSSVEDSDGISSEESINSSDNSNCETNDFFEVWEDFEDSEENSGSVLDYLSDYDNIEDFDSDLSTIQEERGPLISSSTSSTSSFCVGSSDSCAENLY</sequence>
<evidence type="ECO:0000256" key="1">
    <source>
        <dbReference type="SAM" id="MobiDB-lite"/>
    </source>
</evidence>
<dbReference type="Proteomes" id="UP001153148">
    <property type="component" value="Unassembled WGS sequence"/>
</dbReference>
<feature type="region of interest" description="Disordered" evidence="1">
    <location>
        <begin position="138"/>
        <end position="163"/>
    </location>
</feature>
<dbReference type="EMBL" id="CAJPIN010002129">
    <property type="protein sequence ID" value="CAG2055136.1"/>
    <property type="molecule type" value="Genomic_DNA"/>
</dbReference>
<feature type="compositionally biased region" description="Low complexity" evidence="1">
    <location>
        <begin position="215"/>
        <end position="231"/>
    </location>
</feature>